<dbReference type="PANTHER" id="PTHR34977">
    <property type="entry name" value="UPF0337 PROTEIN YJBJ"/>
    <property type="match status" value="1"/>
</dbReference>
<dbReference type="AlphaFoldDB" id="A0AAE3VR01"/>
<evidence type="ECO:0000313" key="3">
    <source>
        <dbReference type="EMBL" id="MDQ0316368.1"/>
    </source>
</evidence>
<keyword evidence="4" id="KW-1185">Reference proteome</keyword>
<dbReference type="InterPro" id="IPR026042">
    <property type="entry name" value="YjbJ"/>
</dbReference>
<dbReference type="RefSeq" id="WP_306886190.1">
    <property type="nucleotide sequence ID" value="NZ_JAUSUL010000002.1"/>
</dbReference>
<organism evidence="3 4">
    <name type="scientific">Amorphus orientalis</name>
    <dbReference type="NCBI Taxonomy" id="649198"/>
    <lineage>
        <taxon>Bacteria</taxon>
        <taxon>Pseudomonadati</taxon>
        <taxon>Pseudomonadota</taxon>
        <taxon>Alphaproteobacteria</taxon>
        <taxon>Hyphomicrobiales</taxon>
        <taxon>Amorphaceae</taxon>
        <taxon>Amorphus</taxon>
    </lineage>
</organism>
<dbReference type="SUPFAM" id="SSF69047">
    <property type="entry name" value="Hypothetical protein YjbJ"/>
    <property type="match status" value="1"/>
</dbReference>
<dbReference type="PANTHER" id="PTHR34977:SF1">
    <property type="entry name" value="UPF0337 PROTEIN YJBJ"/>
    <property type="match status" value="1"/>
</dbReference>
<dbReference type="PIRSF" id="PIRSF039008">
    <property type="entry name" value="YjbJ"/>
    <property type="match status" value="1"/>
</dbReference>
<feature type="domain" description="CsbD-like" evidence="2">
    <location>
        <begin position="4"/>
        <end position="55"/>
    </location>
</feature>
<gene>
    <name evidence="3" type="ORF">J2S73_002825</name>
</gene>
<name>A0AAE3VR01_9HYPH</name>
<dbReference type="Proteomes" id="UP001229244">
    <property type="component" value="Unassembled WGS sequence"/>
</dbReference>
<reference evidence="3" key="1">
    <citation type="submission" date="2023-07" db="EMBL/GenBank/DDBJ databases">
        <title>Genomic Encyclopedia of Type Strains, Phase IV (KMG-IV): sequencing the most valuable type-strain genomes for metagenomic binning, comparative biology and taxonomic classification.</title>
        <authorList>
            <person name="Goeker M."/>
        </authorList>
    </citation>
    <scope>NUCLEOTIDE SEQUENCE</scope>
    <source>
        <strain evidence="3">DSM 21202</strain>
    </source>
</reference>
<dbReference type="InterPro" id="IPR036629">
    <property type="entry name" value="YjbJ_sf"/>
</dbReference>
<dbReference type="EMBL" id="JAUSUL010000002">
    <property type="protein sequence ID" value="MDQ0316368.1"/>
    <property type="molecule type" value="Genomic_DNA"/>
</dbReference>
<sequence length="65" mass="7679">MNWDQIEGQWKQFSGQVQAEWGRLTNDDVAVVEGNRDRLAGRIQERYGVEKDEAHRQINDWLAKH</sequence>
<evidence type="ECO:0000259" key="2">
    <source>
        <dbReference type="Pfam" id="PF05532"/>
    </source>
</evidence>
<dbReference type="Gene3D" id="1.10.1470.10">
    <property type="entry name" value="YjbJ"/>
    <property type="match status" value="1"/>
</dbReference>
<evidence type="ECO:0000313" key="4">
    <source>
        <dbReference type="Proteomes" id="UP001229244"/>
    </source>
</evidence>
<dbReference type="InterPro" id="IPR050423">
    <property type="entry name" value="UPF0337_stress_rsp"/>
</dbReference>
<comment type="caution">
    <text evidence="3">The sequence shown here is derived from an EMBL/GenBank/DDBJ whole genome shotgun (WGS) entry which is preliminary data.</text>
</comment>
<dbReference type="InterPro" id="IPR008462">
    <property type="entry name" value="CsbD"/>
</dbReference>
<comment type="similarity">
    <text evidence="1">Belongs to the UPF0337 (CsbD) family.</text>
</comment>
<accession>A0AAE3VR01</accession>
<evidence type="ECO:0000256" key="1">
    <source>
        <dbReference type="ARBA" id="ARBA00009129"/>
    </source>
</evidence>
<dbReference type="Pfam" id="PF05532">
    <property type="entry name" value="CsbD"/>
    <property type="match status" value="1"/>
</dbReference>
<proteinExistence type="inferred from homology"/>
<protein>
    <submittedName>
        <fullName evidence="3">Uncharacterized protein YjbJ (UPF0337 family)</fullName>
    </submittedName>
</protein>